<keyword evidence="2" id="KW-1185">Reference proteome</keyword>
<gene>
    <name evidence="1" type="ORF">AADA34_09910</name>
</gene>
<protein>
    <submittedName>
        <fullName evidence="1">Uncharacterized protein</fullName>
    </submittedName>
</protein>
<dbReference type="RefSeq" id="WP_341612243.1">
    <property type="nucleotide sequence ID" value="NZ_JBBWSC010000012.1"/>
</dbReference>
<reference evidence="1 2" key="1">
    <citation type="submission" date="2024-04" db="EMBL/GenBank/DDBJ databases">
        <title>Staphylococcus debuckii a clinical isolate.</title>
        <authorList>
            <person name="Magnan C."/>
            <person name="Plumet L."/>
            <person name="Morsli M."/>
            <person name="Molle V."/>
            <person name="Lavigne J.-P."/>
        </authorList>
    </citation>
    <scope>NUCLEOTIDE SEQUENCE [LARGE SCALE GENOMIC DNA]</scope>
    <source>
        <strain evidence="1 2">NSD001</strain>
    </source>
</reference>
<evidence type="ECO:0000313" key="1">
    <source>
        <dbReference type="EMBL" id="MEL0539025.1"/>
    </source>
</evidence>
<dbReference type="Proteomes" id="UP001380601">
    <property type="component" value="Unassembled WGS sequence"/>
</dbReference>
<sequence>MAKFVLTEGVSQIAQTIIKTFSEAEIPLTVLVDTSVHTTDAHPYITYQPIDWLNTQEWERHLNEAEYVIFNVHSKMFNSSLWHGYRSDLRRLIGQFVRCCTPRHMIELTLKKEIPIFAGAEVYVLPKSYFFSNSNVHTETASSLQAMQVRTTDTPETLLKTYATYLRKVTFGLIEIRDWPHQYNIYLKGTQRPLIAMHPQTMPAVEGIQLHILPEGLLSKDVSSSSMSFLFTKVSKTELQTLLYRYESALPWWLYLCTQAVIHDAVMAGFGRWLRVYRSPKD</sequence>
<dbReference type="EMBL" id="JBBWSC010000012">
    <property type="protein sequence ID" value="MEL0539025.1"/>
    <property type="molecule type" value="Genomic_DNA"/>
</dbReference>
<organism evidence="1 2">
    <name type="scientific">Staphylococcus debuckii</name>
    <dbReference type="NCBI Taxonomy" id="2044912"/>
    <lineage>
        <taxon>Bacteria</taxon>
        <taxon>Bacillati</taxon>
        <taxon>Bacillota</taxon>
        <taxon>Bacilli</taxon>
        <taxon>Bacillales</taxon>
        <taxon>Staphylococcaceae</taxon>
        <taxon>Staphylococcus</taxon>
    </lineage>
</organism>
<proteinExistence type="predicted"/>
<accession>A0ABU9F1C2</accession>
<evidence type="ECO:0000313" key="2">
    <source>
        <dbReference type="Proteomes" id="UP001380601"/>
    </source>
</evidence>
<comment type="caution">
    <text evidence="1">The sequence shown here is derived from an EMBL/GenBank/DDBJ whole genome shotgun (WGS) entry which is preliminary data.</text>
</comment>
<name>A0ABU9F1C2_9STAP</name>